<dbReference type="Gene3D" id="3.20.80.10">
    <property type="entry name" value="Regulatory factor, effector binding domain"/>
    <property type="match status" value="1"/>
</dbReference>
<dbReference type="GO" id="GO:0003677">
    <property type="term" value="F:DNA binding"/>
    <property type="evidence" value="ECO:0007669"/>
    <property type="project" value="UniProtKB-KW"/>
</dbReference>
<dbReference type="Pfam" id="PF06445">
    <property type="entry name" value="GyrI-like"/>
    <property type="match status" value="1"/>
</dbReference>
<feature type="domain" description="HTH merR-type" evidence="3">
    <location>
        <begin position="36"/>
        <end position="106"/>
    </location>
</feature>
<name>A0A916QBC4_9FIRM</name>
<dbReference type="Pfam" id="PF13411">
    <property type="entry name" value="MerR_1"/>
    <property type="match status" value="1"/>
</dbReference>
<dbReference type="SUPFAM" id="SSF46955">
    <property type="entry name" value="Putative DNA-binding domain"/>
    <property type="match status" value="1"/>
</dbReference>
<dbReference type="SUPFAM" id="SSF55136">
    <property type="entry name" value="Probable bacterial effector-binding domain"/>
    <property type="match status" value="1"/>
</dbReference>
<dbReference type="SMART" id="SM00422">
    <property type="entry name" value="HTH_MERR"/>
    <property type="match status" value="1"/>
</dbReference>
<dbReference type="Gene3D" id="1.10.1660.10">
    <property type="match status" value="1"/>
</dbReference>
<dbReference type="PANTHER" id="PTHR30204">
    <property type="entry name" value="REDOX-CYCLING DRUG-SENSING TRANSCRIPTIONAL ACTIVATOR SOXR"/>
    <property type="match status" value="1"/>
</dbReference>
<evidence type="ECO:0000313" key="5">
    <source>
        <dbReference type="Proteomes" id="UP000613208"/>
    </source>
</evidence>
<dbReference type="PANTHER" id="PTHR30204:SF97">
    <property type="entry name" value="MERR FAMILY REGULATORY PROTEIN"/>
    <property type="match status" value="1"/>
</dbReference>
<evidence type="ECO:0000313" key="4">
    <source>
        <dbReference type="EMBL" id="GFO85349.1"/>
    </source>
</evidence>
<sequence>MEKYKEMGKTVDSSLRAEAILKSDSDQTCAGREKKMLSIGEFSKICQVTVKTLRHYDRIGLLKPVYVDDMTGYRYYSRGQMEKMLLIQRLKRYGFSLEEISSILHCTEKGALLSKMLQQKDRLKQQKQDMELAISELTAHMQSYERTGDLMDYQRGYKIDLKEAPERNVIACRQKMGVDEFGKYYSTLYERVPKERVTPNGVTGAVYYDKEFDRENSDIELIVGIREREKADRVMKAGLCAMTVHKGPYSSLSEAYGALVDWIAENGYEWNGVPYEIYTKTQFDSLAPQDWETEVYFPVRKK</sequence>
<keyword evidence="1" id="KW-0238">DNA-binding</keyword>
<dbReference type="InterPro" id="IPR009061">
    <property type="entry name" value="DNA-bd_dom_put_sf"/>
</dbReference>
<keyword evidence="5" id="KW-1185">Reference proteome</keyword>
<proteinExistence type="predicted"/>
<dbReference type="CDD" id="cd01107">
    <property type="entry name" value="HTH_BmrR"/>
    <property type="match status" value="1"/>
</dbReference>
<dbReference type="InterPro" id="IPR047057">
    <property type="entry name" value="MerR_fam"/>
</dbReference>
<gene>
    <name evidence="4" type="ORF">ANBU17_16960</name>
</gene>
<dbReference type="PROSITE" id="PS50937">
    <property type="entry name" value="HTH_MERR_2"/>
    <property type="match status" value="1"/>
</dbReference>
<dbReference type="SMART" id="SM00871">
    <property type="entry name" value="AraC_E_bind"/>
    <property type="match status" value="1"/>
</dbReference>
<dbReference type="AlphaFoldDB" id="A0A916QBC4"/>
<dbReference type="InterPro" id="IPR011256">
    <property type="entry name" value="Reg_factor_effector_dom_sf"/>
</dbReference>
<evidence type="ECO:0000256" key="1">
    <source>
        <dbReference type="ARBA" id="ARBA00023125"/>
    </source>
</evidence>
<keyword evidence="2" id="KW-0175">Coiled coil</keyword>
<evidence type="ECO:0000259" key="3">
    <source>
        <dbReference type="PROSITE" id="PS50937"/>
    </source>
</evidence>
<dbReference type="GO" id="GO:0003700">
    <property type="term" value="F:DNA-binding transcription factor activity"/>
    <property type="evidence" value="ECO:0007669"/>
    <property type="project" value="InterPro"/>
</dbReference>
<reference evidence="4" key="1">
    <citation type="submission" date="2020-06" db="EMBL/GenBank/DDBJ databases">
        <title>Characterization of fructooligosaccharide metabolism and fructooligosaccharide-degrading enzymes in human commensal butyrate producers.</title>
        <authorList>
            <person name="Tanno H."/>
            <person name="Fujii T."/>
            <person name="Hirano K."/>
            <person name="Maeno S."/>
            <person name="Tonozuka T."/>
            <person name="Sakamoto M."/>
            <person name="Ohkuma M."/>
            <person name="Tochio T."/>
            <person name="Endo A."/>
        </authorList>
    </citation>
    <scope>NUCLEOTIDE SEQUENCE</scope>
    <source>
        <strain evidence="4">JCM 17466</strain>
    </source>
</reference>
<accession>A0A916QBC4</accession>
<dbReference type="EMBL" id="BLYI01000035">
    <property type="protein sequence ID" value="GFO85349.1"/>
    <property type="molecule type" value="Genomic_DNA"/>
</dbReference>
<protein>
    <submittedName>
        <fullName evidence="4">MerR family transcriptional regulator</fullName>
    </submittedName>
</protein>
<dbReference type="InterPro" id="IPR029442">
    <property type="entry name" value="GyrI-like"/>
</dbReference>
<dbReference type="InterPro" id="IPR000551">
    <property type="entry name" value="MerR-type_HTH_dom"/>
</dbReference>
<dbReference type="Proteomes" id="UP000613208">
    <property type="component" value="Unassembled WGS sequence"/>
</dbReference>
<organism evidence="4 5">
    <name type="scientific">Anaerostipes butyraticus</name>
    <dbReference type="NCBI Taxonomy" id="645466"/>
    <lineage>
        <taxon>Bacteria</taxon>
        <taxon>Bacillati</taxon>
        <taxon>Bacillota</taxon>
        <taxon>Clostridia</taxon>
        <taxon>Lachnospirales</taxon>
        <taxon>Lachnospiraceae</taxon>
        <taxon>Anaerostipes</taxon>
    </lineage>
</organism>
<feature type="coiled-coil region" evidence="2">
    <location>
        <begin position="113"/>
        <end position="147"/>
    </location>
</feature>
<comment type="caution">
    <text evidence="4">The sequence shown here is derived from an EMBL/GenBank/DDBJ whole genome shotgun (WGS) entry which is preliminary data.</text>
</comment>
<dbReference type="InterPro" id="IPR010499">
    <property type="entry name" value="AraC_E-bd"/>
</dbReference>
<dbReference type="PROSITE" id="PS00552">
    <property type="entry name" value="HTH_MERR_1"/>
    <property type="match status" value="1"/>
</dbReference>
<evidence type="ECO:0000256" key="2">
    <source>
        <dbReference type="SAM" id="Coils"/>
    </source>
</evidence>